<dbReference type="InterPro" id="IPR005123">
    <property type="entry name" value="Oxoglu/Fe-dep_dioxygenase_dom"/>
</dbReference>
<dbReference type="PANTHER" id="PTHR31212:SF5">
    <property type="entry name" value="ISOCHORISMATASE FAMILY PROTEIN FAMILY (AFU_ORTHOLOGUE AFUA_3G14500)"/>
    <property type="match status" value="1"/>
</dbReference>
<dbReference type="PANTHER" id="PTHR31212">
    <property type="entry name" value="ALPHA-KETOGLUTARATE-DEPENDENT DIOXYGENASE ALKB HOMOLOG 3"/>
    <property type="match status" value="1"/>
</dbReference>
<keyword evidence="4" id="KW-1185">Reference proteome</keyword>
<dbReference type="EMBL" id="ML213530">
    <property type="protein sequence ID" value="TFK46401.1"/>
    <property type="molecule type" value="Genomic_DNA"/>
</dbReference>
<dbReference type="InterPro" id="IPR032854">
    <property type="entry name" value="ALKBH3"/>
</dbReference>
<dbReference type="PROSITE" id="PS51471">
    <property type="entry name" value="FE2OG_OXY"/>
    <property type="match status" value="1"/>
</dbReference>
<dbReference type="InterPro" id="IPR027450">
    <property type="entry name" value="AlkB-like"/>
</dbReference>
<dbReference type="GO" id="GO:0006307">
    <property type="term" value="P:DNA alkylation repair"/>
    <property type="evidence" value="ECO:0007669"/>
    <property type="project" value="InterPro"/>
</dbReference>
<sequence>MTVTKPNAHPDSSTPSHAAQVHGKSQRARNDFERSPLLGPGDKIGEGDTDIVLHVLPDDLADVAFQKLKSEVKWNTMHHRGGEVPRLVAVEGAVNEDGSFPIYRHPADESPPLHPFSPTVSLIRDQVEKALNHPVNHVLIQLYRGGADYISEHSDKTIDVVKGSKIVNVSLGAQRIMVLQTKKDALLPSDGASHTPTSRVTQRIPLPHNSMFVMGLETNKKWMHGIRSDKRPESAKTDTEKYANGERISLTFRNIGTFLTADEAYIYGQGGKGKTKDDQRLVVNGTEEAERLIQAFGAENHESNFDWEASYGQGFDVLHFTTK</sequence>
<feature type="compositionally biased region" description="Polar residues" evidence="1">
    <location>
        <begin position="1"/>
        <end position="17"/>
    </location>
</feature>
<dbReference type="Proteomes" id="UP000305948">
    <property type="component" value="Unassembled WGS sequence"/>
</dbReference>
<dbReference type="InterPro" id="IPR037151">
    <property type="entry name" value="AlkB-like_sf"/>
</dbReference>
<evidence type="ECO:0000313" key="4">
    <source>
        <dbReference type="Proteomes" id="UP000305948"/>
    </source>
</evidence>
<proteinExistence type="predicted"/>
<dbReference type="AlphaFoldDB" id="A0A5C3MY42"/>
<feature type="region of interest" description="Disordered" evidence="1">
    <location>
        <begin position="1"/>
        <end position="44"/>
    </location>
</feature>
<dbReference type="STRING" id="5364.A0A5C3MY42"/>
<dbReference type="Gene3D" id="2.60.120.590">
    <property type="entry name" value="Alpha-ketoglutarate-dependent dioxygenase AlkB-like"/>
    <property type="match status" value="1"/>
</dbReference>
<dbReference type="OrthoDB" id="445341at2759"/>
<name>A0A5C3MY42_9AGAM</name>
<feature type="domain" description="Fe2OG dioxygenase" evidence="2">
    <location>
        <begin position="134"/>
        <end position="256"/>
    </location>
</feature>
<protein>
    <recommendedName>
        <fullName evidence="2">Fe2OG dioxygenase domain-containing protein</fullName>
    </recommendedName>
</protein>
<dbReference type="Pfam" id="PF13532">
    <property type="entry name" value="2OG-FeII_Oxy_2"/>
    <property type="match status" value="1"/>
</dbReference>
<accession>A0A5C3MY42</accession>
<evidence type="ECO:0000313" key="3">
    <source>
        <dbReference type="EMBL" id="TFK46401.1"/>
    </source>
</evidence>
<organism evidence="3 4">
    <name type="scientific">Heliocybe sulcata</name>
    <dbReference type="NCBI Taxonomy" id="5364"/>
    <lineage>
        <taxon>Eukaryota</taxon>
        <taxon>Fungi</taxon>
        <taxon>Dikarya</taxon>
        <taxon>Basidiomycota</taxon>
        <taxon>Agaricomycotina</taxon>
        <taxon>Agaricomycetes</taxon>
        <taxon>Gloeophyllales</taxon>
        <taxon>Gloeophyllaceae</taxon>
        <taxon>Heliocybe</taxon>
    </lineage>
</organism>
<evidence type="ECO:0000259" key="2">
    <source>
        <dbReference type="PROSITE" id="PS51471"/>
    </source>
</evidence>
<dbReference type="SUPFAM" id="SSF51197">
    <property type="entry name" value="Clavaminate synthase-like"/>
    <property type="match status" value="1"/>
</dbReference>
<dbReference type="GO" id="GO:0051213">
    <property type="term" value="F:dioxygenase activity"/>
    <property type="evidence" value="ECO:0007669"/>
    <property type="project" value="InterPro"/>
</dbReference>
<reference evidence="3 4" key="1">
    <citation type="journal article" date="2019" name="Nat. Ecol. Evol.">
        <title>Megaphylogeny resolves global patterns of mushroom evolution.</title>
        <authorList>
            <person name="Varga T."/>
            <person name="Krizsan K."/>
            <person name="Foldi C."/>
            <person name="Dima B."/>
            <person name="Sanchez-Garcia M."/>
            <person name="Sanchez-Ramirez S."/>
            <person name="Szollosi G.J."/>
            <person name="Szarkandi J.G."/>
            <person name="Papp V."/>
            <person name="Albert L."/>
            <person name="Andreopoulos W."/>
            <person name="Angelini C."/>
            <person name="Antonin V."/>
            <person name="Barry K.W."/>
            <person name="Bougher N.L."/>
            <person name="Buchanan P."/>
            <person name="Buyck B."/>
            <person name="Bense V."/>
            <person name="Catcheside P."/>
            <person name="Chovatia M."/>
            <person name="Cooper J."/>
            <person name="Damon W."/>
            <person name="Desjardin D."/>
            <person name="Finy P."/>
            <person name="Geml J."/>
            <person name="Haridas S."/>
            <person name="Hughes K."/>
            <person name="Justo A."/>
            <person name="Karasinski D."/>
            <person name="Kautmanova I."/>
            <person name="Kiss B."/>
            <person name="Kocsube S."/>
            <person name="Kotiranta H."/>
            <person name="LaButti K.M."/>
            <person name="Lechner B.E."/>
            <person name="Liimatainen K."/>
            <person name="Lipzen A."/>
            <person name="Lukacs Z."/>
            <person name="Mihaltcheva S."/>
            <person name="Morgado L.N."/>
            <person name="Niskanen T."/>
            <person name="Noordeloos M.E."/>
            <person name="Ohm R.A."/>
            <person name="Ortiz-Santana B."/>
            <person name="Ovrebo C."/>
            <person name="Racz N."/>
            <person name="Riley R."/>
            <person name="Savchenko A."/>
            <person name="Shiryaev A."/>
            <person name="Soop K."/>
            <person name="Spirin V."/>
            <person name="Szebenyi C."/>
            <person name="Tomsovsky M."/>
            <person name="Tulloss R.E."/>
            <person name="Uehling J."/>
            <person name="Grigoriev I.V."/>
            <person name="Vagvolgyi C."/>
            <person name="Papp T."/>
            <person name="Martin F.M."/>
            <person name="Miettinen O."/>
            <person name="Hibbett D.S."/>
            <person name="Nagy L.G."/>
        </authorList>
    </citation>
    <scope>NUCLEOTIDE SEQUENCE [LARGE SCALE GENOMIC DNA]</scope>
    <source>
        <strain evidence="3 4">OMC1185</strain>
    </source>
</reference>
<evidence type="ECO:0000256" key="1">
    <source>
        <dbReference type="SAM" id="MobiDB-lite"/>
    </source>
</evidence>
<gene>
    <name evidence="3" type="ORF">OE88DRAFT_1667756</name>
</gene>